<feature type="transmembrane region" description="Helical" evidence="1">
    <location>
        <begin position="104"/>
        <end position="128"/>
    </location>
</feature>
<feature type="transmembrane region" description="Helical" evidence="1">
    <location>
        <begin position="33"/>
        <end position="57"/>
    </location>
</feature>
<comment type="caution">
    <text evidence="2">The sequence shown here is derived from an EMBL/GenBank/DDBJ whole genome shotgun (WGS) entry which is preliminary data.</text>
</comment>
<dbReference type="EMBL" id="JBICCN010000231">
    <property type="protein sequence ID" value="KAL3085457.1"/>
    <property type="molecule type" value="Genomic_DNA"/>
</dbReference>
<dbReference type="PANTHER" id="PTHR23021">
    <property type="entry name" value="SERPENTINE RECEPTOR, CLASS T"/>
    <property type="match status" value="1"/>
</dbReference>
<keyword evidence="1" id="KW-0472">Membrane</keyword>
<evidence type="ECO:0000313" key="2">
    <source>
        <dbReference type="EMBL" id="KAL3085457.1"/>
    </source>
</evidence>
<reference evidence="2 3" key="1">
    <citation type="submission" date="2024-10" db="EMBL/GenBank/DDBJ databases">
        <authorList>
            <person name="Kim D."/>
        </authorList>
    </citation>
    <scope>NUCLEOTIDE SEQUENCE [LARGE SCALE GENOMIC DNA]</scope>
    <source>
        <strain evidence="2">Taebaek</strain>
    </source>
</reference>
<feature type="transmembrane region" description="Helical" evidence="1">
    <location>
        <begin position="69"/>
        <end position="98"/>
    </location>
</feature>
<gene>
    <name evidence="2" type="ORF">niasHS_008385</name>
</gene>
<dbReference type="Pfam" id="PF10321">
    <property type="entry name" value="7TM_GPCR_Srt"/>
    <property type="match status" value="1"/>
</dbReference>
<dbReference type="AlphaFoldDB" id="A0ABD2J3Y3"/>
<organism evidence="2 3">
    <name type="scientific">Heterodera schachtii</name>
    <name type="common">Sugarbeet cyst nematode worm</name>
    <name type="synonym">Tylenchus schachtii</name>
    <dbReference type="NCBI Taxonomy" id="97005"/>
    <lineage>
        <taxon>Eukaryota</taxon>
        <taxon>Metazoa</taxon>
        <taxon>Ecdysozoa</taxon>
        <taxon>Nematoda</taxon>
        <taxon>Chromadorea</taxon>
        <taxon>Rhabditida</taxon>
        <taxon>Tylenchina</taxon>
        <taxon>Tylenchomorpha</taxon>
        <taxon>Tylenchoidea</taxon>
        <taxon>Heteroderidae</taxon>
        <taxon>Heteroderinae</taxon>
        <taxon>Heterodera</taxon>
    </lineage>
</organism>
<keyword evidence="1" id="KW-1133">Transmembrane helix</keyword>
<dbReference type="SUPFAM" id="SSF81321">
    <property type="entry name" value="Family A G protein-coupled receptor-like"/>
    <property type="match status" value="1"/>
</dbReference>
<keyword evidence="3" id="KW-1185">Reference proteome</keyword>
<evidence type="ECO:0008006" key="4">
    <source>
        <dbReference type="Google" id="ProtNLM"/>
    </source>
</evidence>
<name>A0ABD2J3Y3_HETSC</name>
<dbReference type="PANTHER" id="PTHR23021:SF11">
    <property type="entry name" value="SERPENTINE RECEPTOR, CLASS T"/>
    <property type="match status" value="1"/>
</dbReference>
<proteinExistence type="predicted"/>
<evidence type="ECO:0000256" key="1">
    <source>
        <dbReference type="SAM" id="Phobius"/>
    </source>
</evidence>
<dbReference type="Proteomes" id="UP001620645">
    <property type="component" value="Unassembled WGS sequence"/>
</dbReference>
<keyword evidence="1" id="KW-0812">Transmembrane</keyword>
<evidence type="ECO:0000313" key="3">
    <source>
        <dbReference type="Proteomes" id="UP001620645"/>
    </source>
</evidence>
<dbReference type="InterPro" id="IPR019425">
    <property type="entry name" value="7TM_GPCR_serpentine_rcpt_Srt"/>
</dbReference>
<protein>
    <recommendedName>
        <fullName evidence="4">G protein-coupled receptor</fullName>
    </recommendedName>
</protein>
<accession>A0ABD2J3Y3</accession>
<sequence>MELLLFRHDEFEKLYGCDGFNADKIPLEQRTNIVNGCILITVFFIFELLYIPCMVSIYKNMENNACYKLMFFIGIMDMLAMSMNALETGILGIIGAVYCDYPLLIYTTGSLGLSVWFVKTSAEMFLAINRCMELLRPELAHAIFSGQIL</sequence>